<dbReference type="RefSeq" id="WP_089373426.1">
    <property type="nucleotide sequence ID" value="NZ_BMEP01000009.1"/>
</dbReference>
<organism evidence="3 4">
    <name type="scientific">Dokdonia pacifica</name>
    <dbReference type="NCBI Taxonomy" id="1627892"/>
    <lineage>
        <taxon>Bacteria</taxon>
        <taxon>Pseudomonadati</taxon>
        <taxon>Bacteroidota</taxon>
        <taxon>Flavobacteriia</taxon>
        <taxon>Flavobacteriales</taxon>
        <taxon>Flavobacteriaceae</taxon>
        <taxon>Dokdonia</taxon>
    </lineage>
</organism>
<gene>
    <name evidence="3" type="ORF">SAMN06265376_108144</name>
</gene>
<feature type="domain" description="Haem-binding" evidence="2">
    <location>
        <begin position="14"/>
        <end position="147"/>
    </location>
</feature>
<proteinExistence type="predicted"/>
<keyword evidence="1" id="KW-1133">Transmembrane helix</keyword>
<keyword evidence="1" id="KW-0812">Transmembrane</keyword>
<dbReference type="Pfam" id="PF14376">
    <property type="entry name" value="Haem_bd"/>
    <property type="match status" value="1"/>
</dbReference>
<name>A0A239CSP9_9FLAO</name>
<protein>
    <submittedName>
        <fullName evidence="3">Haem-binding domain-containing protein</fullName>
    </submittedName>
</protein>
<evidence type="ECO:0000313" key="3">
    <source>
        <dbReference type="EMBL" id="SNS22544.1"/>
    </source>
</evidence>
<dbReference type="Proteomes" id="UP000198379">
    <property type="component" value="Unassembled WGS sequence"/>
</dbReference>
<accession>A0A239CSP9</accession>
<dbReference type="AlphaFoldDB" id="A0A239CSP9"/>
<dbReference type="EMBL" id="FZNY01000008">
    <property type="protein sequence ID" value="SNS22544.1"/>
    <property type="molecule type" value="Genomic_DNA"/>
</dbReference>
<feature type="transmembrane region" description="Helical" evidence="1">
    <location>
        <begin position="5"/>
        <end position="23"/>
    </location>
</feature>
<dbReference type="OrthoDB" id="196738at2"/>
<evidence type="ECO:0000256" key="1">
    <source>
        <dbReference type="SAM" id="Phobius"/>
    </source>
</evidence>
<keyword evidence="1" id="KW-0472">Membrane</keyword>
<sequence>MIRKVVKIIAIVALIALVIIQFIRPDKNIGDYSDIAAFEAETKPSEEVKAILKNNCYDCHSNTTVYPWYAEVAPFSFFLADHVEEGKEHLDFAKWESYSVKKKDHKLDELVEEVEEGEMPLESYTLIHGNLSEEEKELLETWVKSVRAELQTQL</sequence>
<dbReference type="InterPro" id="IPR025992">
    <property type="entry name" value="Haem-bd"/>
</dbReference>
<dbReference type="SMART" id="SM01235">
    <property type="entry name" value="Haem_bd"/>
    <property type="match status" value="1"/>
</dbReference>
<evidence type="ECO:0000313" key="4">
    <source>
        <dbReference type="Proteomes" id="UP000198379"/>
    </source>
</evidence>
<keyword evidence="4" id="KW-1185">Reference proteome</keyword>
<reference evidence="3 4" key="1">
    <citation type="submission" date="2017-06" db="EMBL/GenBank/DDBJ databases">
        <authorList>
            <person name="Kim H.J."/>
            <person name="Triplett B.A."/>
        </authorList>
    </citation>
    <scope>NUCLEOTIDE SEQUENCE [LARGE SCALE GENOMIC DNA]</scope>
    <source>
        <strain evidence="3 4">DSM 25597</strain>
    </source>
</reference>
<evidence type="ECO:0000259" key="2">
    <source>
        <dbReference type="SMART" id="SM01235"/>
    </source>
</evidence>